<feature type="compositionally biased region" description="Polar residues" evidence="1">
    <location>
        <begin position="111"/>
        <end position="123"/>
    </location>
</feature>
<dbReference type="InterPro" id="IPR013761">
    <property type="entry name" value="SAM/pointed_sf"/>
</dbReference>
<feature type="region of interest" description="Disordered" evidence="1">
    <location>
        <begin position="275"/>
        <end position="301"/>
    </location>
</feature>
<dbReference type="Proteomes" id="UP000268093">
    <property type="component" value="Unassembled WGS sequence"/>
</dbReference>
<protein>
    <submittedName>
        <fullName evidence="2">Uncharacterized protein</fullName>
    </submittedName>
</protein>
<feature type="compositionally biased region" description="Basic and acidic residues" evidence="1">
    <location>
        <begin position="286"/>
        <end position="301"/>
    </location>
</feature>
<dbReference type="Gene3D" id="1.10.150.50">
    <property type="entry name" value="Transcription Factor, Ets-1"/>
    <property type="match status" value="1"/>
</dbReference>
<feature type="region of interest" description="Disordered" evidence="1">
    <location>
        <begin position="104"/>
        <end position="127"/>
    </location>
</feature>
<comment type="caution">
    <text evidence="2">The sequence shown here is derived from an EMBL/GenBank/DDBJ whole genome shotgun (WGS) entry which is preliminary data.</text>
</comment>
<name>A0A433D207_9FUNG</name>
<dbReference type="EMBL" id="RBNI01008232">
    <property type="protein sequence ID" value="RUP44864.1"/>
    <property type="molecule type" value="Genomic_DNA"/>
</dbReference>
<sequence length="301" mass="33607">MSSESQALPFPTMMVIPDNLRMKKVEEWDRADLLEFLNANKADYFISDDYIQVISDNVAGTNFLDLTRKMLTRESGGFELPYAPATRIASLVSGLKKARGFGLVGGPGSGQPDSEQNITSSTGDKNKRNLKTSFFRHIPNIFKSKKAGKSSNPPETLESLHAYEYQPGDAQKFLDCMGKNFRWPSSMPELFRSQTFEGIIDADDDEESVEYINNAAAFNLLSFYYKLDKDEFVGHENEWVVIYNQAVERFGPELKGDEGADILEAIPGAIQLPVDQSCLPRSKPTKKVDSKHTADGSDHKV</sequence>
<keyword evidence="3" id="KW-1185">Reference proteome</keyword>
<accession>A0A433D207</accession>
<proteinExistence type="predicted"/>
<reference evidence="2 3" key="1">
    <citation type="journal article" date="2018" name="New Phytol.">
        <title>Phylogenomics of Endogonaceae and evolution of mycorrhizas within Mucoromycota.</title>
        <authorList>
            <person name="Chang Y."/>
            <person name="Desiro A."/>
            <person name="Na H."/>
            <person name="Sandor L."/>
            <person name="Lipzen A."/>
            <person name="Clum A."/>
            <person name="Barry K."/>
            <person name="Grigoriev I.V."/>
            <person name="Martin F.M."/>
            <person name="Stajich J.E."/>
            <person name="Smith M.E."/>
            <person name="Bonito G."/>
            <person name="Spatafora J.W."/>
        </authorList>
    </citation>
    <scope>NUCLEOTIDE SEQUENCE [LARGE SCALE GENOMIC DNA]</scope>
    <source>
        <strain evidence="2 3">GMNB39</strain>
    </source>
</reference>
<evidence type="ECO:0000313" key="3">
    <source>
        <dbReference type="Proteomes" id="UP000268093"/>
    </source>
</evidence>
<evidence type="ECO:0000256" key="1">
    <source>
        <dbReference type="SAM" id="MobiDB-lite"/>
    </source>
</evidence>
<dbReference type="OrthoDB" id="2434933at2759"/>
<dbReference type="AlphaFoldDB" id="A0A433D207"/>
<organism evidence="2 3">
    <name type="scientific">Jimgerdemannia flammicorona</name>
    <dbReference type="NCBI Taxonomy" id="994334"/>
    <lineage>
        <taxon>Eukaryota</taxon>
        <taxon>Fungi</taxon>
        <taxon>Fungi incertae sedis</taxon>
        <taxon>Mucoromycota</taxon>
        <taxon>Mucoromycotina</taxon>
        <taxon>Endogonomycetes</taxon>
        <taxon>Endogonales</taxon>
        <taxon>Endogonaceae</taxon>
        <taxon>Jimgerdemannia</taxon>
    </lineage>
</organism>
<gene>
    <name evidence="2" type="ORF">BC936DRAFT_148925</name>
</gene>
<evidence type="ECO:0000313" key="2">
    <source>
        <dbReference type="EMBL" id="RUP44864.1"/>
    </source>
</evidence>